<protein>
    <submittedName>
        <fullName evidence="1">Uncharacterized protein</fullName>
    </submittedName>
</protein>
<evidence type="ECO:0000313" key="1">
    <source>
        <dbReference type="EMBL" id="MPM46548.1"/>
    </source>
</evidence>
<proteinExistence type="predicted"/>
<comment type="caution">
    <text evidence="1">The sequence shown here is derived from an EMBL/GenBank/DDBJ whole genome shotgun (WGS) entry which is preliminary data.</text>
</comment>
<dbReference type="AlphaFoldDB" id="A0A645A1D0"/>
<reference evidence="1" key="1">
    <citation type="submission" date="2019-08" db="EMBL/GenBank/DDBJ databases">
        <authorList>
            <person name="Kucharzyk K."/>
            <person name="Murdoch R.W."/>
            <person name="Higgins S."/>
            <person name="Loffler F."/>
        </authorList>
    </citation>
    <scope>NUCLEOTIDE SEQUENCE</scope>
</reference>
<dbReference type="EMBL" id="VSSQ01011322">
    <property type="protein sequence ID" value="MPM46548.1"/>
    <property type="molecule type" value="Genomic_DNA"/>
</dbReference>
<name>A0A645A1D0_9ZZZZ</name>
<organism evidence="1">
    <name type="scientific">bioreactor metagenome</name>
    <dbReference type="NCBI Taxonomy" id="1076179"/>
    <lineage>
        <taxon>unclassified sequences</taxon>
        <taxon>metagenomes</taxon>
        <taxon>ecological metagenomes</taxon>
    </lineage>
</organism>
<sequence length="124" mass="14359">MKSDNYYICIYTCFDFNVAGELASISDSFAAFCVIIPVKPKKLGVLCGWRIRECKEYFVDKNAFGEFQHNIGTAQQHRIPFPTYGTALHQDAFRELQFKGSFGIGIKLRSKRKRGSYFIIRDRR</sequence>
<gene>
    <name evidence="1" type="ORF">SDC9_93252</name>
</gene>
<accession>A0A645A1D0</accession>